<organism evidence="1 2">
    <name type="scientific">Tanacetum coccineum</name>
    <dbReference type="NCBI Taxonomy" id="301880"/>
    <lineage>
        <taxon>Eukaryota</taxon>
        <taxon>Viridiplantae</taxon>
        <taxon>Streptophyta</taxon>
        <taxon>Embryophyta</taxon>
        <taxon>Tracheophyta</taxon>
        <taxon>Spermatophyta</taxon>
        <taxon>Magnoliopsida</taxon>
        <taxon>eudicotyledons</taxon>
        <taxon>Gunneridae</taxon>
        <taxon>Pentapetalae</taxon>
        <taxon>asterids</taxon>
        <taxon>campanulids</taxon>
        <taxon>Asterales</taxon>
        <taxon>Asteraceae</taxon>
        <taxon>Asteroideae</taxon>
        <taxon>Anthemideae</taxon>
        <taxon>Anthemidinae</taxon>
        <taxon>Tanacetum</taxon>
    </lineage>
</organism>
<reference evidence="1" key="2">
    <citation type="submission" date="2022-01" db="EMBL/GenBank/DDBJ databases">
        <authorList>
            <person name="Yamashiro T."/>
            <person name="Shiraishi A."/>
            <person name="Satake H."/>
            <person name="Nakayama K."/>
        </authorList>
    </citation>
    <scope>NUCLEOTIDE SEQUENCE</scope>
</reference>
<evidence type="ECO:0000313" key="2">
    <source>
        <dbReference type="Proteomes" id="UP001151760"/>
    </source>
</evidence>
<reference evidence="1" key="1">
    <citation type="journal article" date="2022" name="Int. J. Mol. Sci.">
        <title>Draft Genome of Tanacetum Coccineum: Genomic Comparison of Closely Related Tanacetum-Family Plants.</title>
        <authorList>
            <person name="Yamashiro T."/>
            <person name="Shiraishi A."/>
            <person name="Nakayama K."/>
            <person name="Satake H."/>
        </authorList>
    </citation>
    <scope>NUCLEOTIDE SEQUENCE</scope>
</reference>
<keyword evidence="2" id="KW-1185">Reference proteome</keyword>
<comment type="caution">
    <text evidence="1">The sequence shown here is derived from an EMBL/GenBank/DDBJ whole genome shotgun (WGS) entry which is preliminary data.</text>
</comment>
<accession>A0ABQ5I992</accession>
<dbReference type="Proteomes" id="UP001151760">
    <property type="component" value="Unassembled WGS sequence"/>
</dbReference>
<protein>
    <submittedName>
        <fullName evidence="1">Uncharacterized protein</fullName>
    </submittedName>
</protein>
<name>A0ABQ5I992_9ASTR</name>
<evidence type="ECO:0000313" key="1">
    <source>
        <dbReference type="EMBL" id="GJT96693.1"/>
    </source>
</evidence>
<dbReference type="EMBL" id="BQNB010020504">
    <property type="protein sequence ID" value="GJT96693.1"/>
    <property type="molecule type" value="Genomic_DNA"/>
</dbReference>
<proteinExistence type="predicted"/>
<sequence length="142" mass="15420">MSLESTPACYPCNVILARGSFDEDGAVPHKARGALVVGREVGDLASDGHYRMDLFADGHSSVPTGLIPHFYGILLLATPCHEKLFLTGHSHLPFFSISLTFWGLLSEKSFDNSGHLYELINDEICISSETLGMALDSLTHLS</sequence>
<gene>
    <name evidence="1" type="ORF">Tco_1092211</name>
</gene>